<dbReference type="PANTHER" id="PTHR32089:SF112">
    <property type="entry name" value="LYSOZYME-LIKE PROTEIN-RELATED"/>
    <property type="match status" value="1"/>
</dbReference>
<dbReference type="Gene3D" id="3.30.450.20">
    <property type="entry name" value="PAS domain"/>
    <property type="match status" value="1"/>
</dbReference>
<evidence type="ECO:0000256" key="2">
    <source>
        <dbReference type="PROSITE-ProRule" id="PRU00284"/>
    </source>
</evidence>
<dbReference type="PANTHER" id="PTHR32089">
    <property type="entry name" value="METHYL-ACCEPTING CHEMOTAXIS PROTEIN MCPB"/>
    <property type="match status" value="1"/>
</dbReference>
<dbReference type="Proteomes" id="UP000565468">
    <property type="component" value="Unassembled WGS sequence"/>
</dbReference>
<dbReference type="InterPro" id="IPR004089">
    <property type="entry name" value="MCPsignal_dom"/>
</dbReference>
<evidence type="ECO:0000256" key="1">
    <source>
        <dbReference type="ARBA" id="ARBA00023224"/>
    </source>
</evidence>
<name>A0A848M7C6_PAELE</name>
<organism evidence="4 5">
    <name type="scientific">Paenibacillus lemnae</name>
    <dbReference type="NCBI Taxonomy" id="1330551"/>
    <lineage>
        <taxon>Bacteria</taxon>
        <taxon>Bacillati</taxon>
        <taxon>Bacillota</taxon>
        <taxon>Bacilli</taxon>
        <taxon>Bacillales</taxon>
        <taxon>Paenibacillaceae</taxon>
        <taxon>Paenibacillus</taxon>
    </lineage>
</organism>
<keyword evidence="1 2" id="KW-0807">Transducer</keyword>
<dbReference type="AlphaFoldDB" id="A0A848M7C6"/>
<reference evidence="4 5" key="1">
    <citation type="submission" date="2020-04" db="EMBL/GenBank/DDBJ databases">
        <title>Paenibacillus algicola sp. nov., a novel marine bacterium producing alginate lyase.</title>
        <authorList>
            <person name="Huang H."/>
        </authorList>
    </citation>
    <scope>NUCLEOTIDE SEQUENCE [LARGE SCALE GENOMIC DNA]</scope>
    <source>
        <strain evidence="4 5">L7-75</strain>
    </source>
</reference>
<dbReference type="SUPFAM" id="SSF58104">
    <property type="entry name" value="Methyl-accepting chemotaxis protein (MCP) signaling domain"/>
    <property type="match status" value="1"/>
</dbReference>
<evidence type="ECO:0000313" key="5">
    <source>
        <dbReference type="Proteomes" id="UP000565468"/>
    </source>
</evidence>
<dbReference type="InterPro" id="IPR000014">
    <property type="entry name" value="PAS"/>
</dbReference>
<feature type="domain" description="Methyl-accepting transducer" evidence="3">
    <location>
        <begin position="125"/>
        <end position="305"/>
    </location>
</feature>
<sequence length="305" mass="34541">MLKQQQETLFVSDHMIVQALEKNLAVIRFDLDRRVTYVNDLFASSVNYRKEDMIGMHHKQFCHHTFSMSAEYEAFWQRLISGRSFQDKIERKNALGQSVWLEATYMPIMDDDARNIIGIQKIATNITERQNNISLVVNDLQNMAEDLNNQASAGIHQSGELMNLINQVTEVSEQNSAALEGLHHQADEIKGIVQTIRDIASQTQLLALNAAIEAARAGEHGRGFDVVAKEVRKLSVRVEQSIGEVRNNINGMTKEVLRISTGTSQVKEDIQESQTKIKVMFDDFSSLSSSSKLLEDHAQRFHEII</sequence>
<dbReference type="NCBIfam" id="TIGR00229">
    <property type="entry name" value="sensory_box"/>
    <property type="match status" value="1"/>
</dbReference>
<evidence type="ECO:0000313" key="4">
    <source>
        <dbReference type="EMBL" id="NMO95753.1"/>
    </source>
</evidence>
<comment type="caution">
    <text evidence="4">The sequence shown here is derived from an EMBL/GenBank/DDBJ whole genome shotgun (WGS) entry which is preliminary data.</text>
</comment>
<dbReference type="PROSITE" id="PS50111">
    <property type="entry name" value="CHEMOTAXIS_TRANSDUC_2"/>
    <property type="match status" value="1"/>
</dbReference>
<proteinExistence type="predicted"/>
<dbReference type="InterPro" id="IPR013656">
    <property type="entry name" value="PAS_4"/>
</dbReference>
<dbReference type="EMBL" id="JABBPN010000005">
    <property type="protein sequence ID" value="NMO95753.1"/>
    <property type="molecule type" value="Genomic_DNA"/>
</dbReference>
<evidence type="ECO:0000259" key="3">
    <source>
        <dbReference type="PROSITE" id="PS50111"/>
    </source>
</evidence>
<accession>A0A848M7C6</accession>
<dbReference type="Gene3D" id="1.10.287.950">
    <property type="entry name" value="Methyl-accepting chemotaxis protein"/>
    <property type="match status" value="1"/>
</dbReference>
<dbReference type="Pfam" id="PF00015">
    <property type="entry name" value="MCPsignal"/>
    <property type="match status" value="1"/>
</dbReference>
<dbReference type="GO" id="GO:0016020">
    <property type="term" value="C:membrane"/>
    <property type="evidence" value="ECO:0007669"/>
    <property type="project" value="InterPro"/>
</dbReference>
<dbReference type="InterPro" id="IPR035965">
    <property type="entry name" value="PAS-like_dom_sf"/>
</dbReference>
<protein>
    <submittedName>
        <fullName evidence="4">PAS domain-containing protein</fullName>
    </submittedName>
</protein>
<dbReference type="CDD" id="cd00130">
    <property type="entry name" value="PAS"/>
    <property type="match status" value="1"/>
</dbReference>
<dbReference type="SUPFAM" id="SSF55785">
    <property type="entry name" value="PYP-like sensor domain (PAS domain)"/>
    <property type="match status" value="1"/>
</dbReference>
<keyword evidence="5" id="KW-1185">Reference proteome</keyword>
<dbReference type="GO" id="GO:0007165">
    <property type="term" value="P:signal transduction"/>
    <property type="evidence" value="ECO:0007669"/>
    <property type="project" value="UniProtKB-KW"/>
</dbReference>
<dbReference type="SMART" id="SM00283">
    <property type="entry name" value="MA"/>
    <property type="match status" value="1"/>
</dbReference>
<dbReference type="Pfam" id="PF08448">
    <property type="entry name" value="PAS_4"/>
    <property type="match status" value="1"/>
</dbReference>
<dbReference type="RefSeq" id="WP_169504524.1">
    <property type="nucleotide sequence ID" value="NZ_JABBPN010000005.1"/>
</dbReference>
<gene>
    <name evidence="4" type="ORF">HII30_08195</name>
</gene>